<dbReference type="RefSeq" id="WP_169187647.1">
    <property type="nucleotide sequence ID" value="NZ_JABBPK010000001.1"/>
</dbReference>
<gene>
    <name evidence="1" type="ORF">HHU08_01545</name>
</gene>
<organism evidence="1 2">
    <name type="scientific">Niallia alba</name>
    <dbReference type="NCBI Taxonomy" id="2729105"/>
    <lineage>
        <taxon>Bacteria</taxon>
        <taxon>Bacillati</taxon>
        <taxon>Bacillota</taxon>
        <taxon>Bacilli</taxon>
        <taxon>Bacillales</taxon>
        <taxon>Bacillaceae</taxon>
        <taxon>Niallia</taxon>
    </lineage>
</organism>
<evidence type="ECO:0000313" key="1">
    <source>
        <dbReference type="EMBL" id="NMO75724.1"/>
    </source>
</evidence>
<accession>A0A7Y0PLS7</accession>
<reference evidence="1 2" key="1">
    <citation type="submission" date="2020-04" db="EMBL/GenBank/DDBJ databases">
        <title>Bacillus sp. UniB3 isolated from commercial digestive syrup.</title>
        <authorList>
            <person name="Thorat V."/>
            <person name="Kirdat K."/>
            <person name="Tiwarekar B."/>
            <person name="Yadav A."/>
        </authorList>
    </citation>
    <scope>NUCLEOTIDE SEQUENCE [LARGE SCALE GENOMIC DNA]</scope>
    <source>
        <strain evidence="1 2">UniB3</strain>
    </source>
</reference>
<sequence>MRYLGITFDFGDYHYIADALEDHAKYFNKKSSMYLLDDIGLLESFFKFIDRTTFSRVILYDFKELGSWENFKYFSRLCRSYNLEFSILKQDIHSDVAIEVDYLLNVI</sequence>
<comment type="caution">
    <text evidence="1">The sequence shown here is derived from an EMBL/GenBank/DDBJ whole genome shotgun (WGS) entry which is preliminary data.</text>
</comment>
<dbReference type="EMBL" id="JABBPK010000001">
    <property type="protein sequence ID" value="NMO75724.1"/>
    <property type="molecule type" value="Genomic_DNA"/>
</dbReference>
<protein>
    <submittedName>
        <fullName evidence="1">Uncharacterized protein</fullName>
    </submittedName>
</protein>
<dbReference type="AlphaFoldDB" id="A0A7Y0PLS7"/>
<dbReference type="Proteomes" id="UP000588491">
    <property type="component" value="Unassembled WGS sequence"/>
</dbReference>
<name>A0A7Y0PLS7_9BACI</name>
<keyword evidence="2" id="KW-1185">Reference proteome</keyword>
<proteinExistence type="predicted"/>
<evidence type="ECO:0000313" key="2">
    <source>
        <dbReference type="Proteomes" id="UP000588491"/>
    </source>
</evidence>